<evidence type="ECO:0000256" key="2">
    <source>
        <dbReference type="ARBA" id="ARBA00022801"/>
    </source>
</evidence>
<comment type="similarity">
    <text evidence="1">Belongs to the 4-hydroxybenzoyl-CoA thioesterase family.</text>
</comment>
<organism evidence="4 5">
    <name type="scientific">Cellulomonas humilata</name>
    <dbReference type="NCBI Taxonomy" id="144055"/>
    <lineage>
        <taxon>Bacteria</taxon>
        <taxon>Bacillati</taxon>
        <taxon>Actinomycetota</taxon>
        <taxon>Actinomycetes</taxon>
        <taxon>Micrococcales</taxon>
        <taxon>Cellulomonadaceae</taxon>
        <taxon>Cellulomonas</taxon>
    </lineage>
</organism>
<dbReference type="Gene3D" id="3.10.129.10">
    <property type="entry name" value="Hotdog Thioesterase"/>
    <property type="match status" value="1"/>
</dbReference>
<dbReference type="SUPFAM" id="SSF54637">
    <property type="entry name" value="Thioesterase/thiol ester dehydrase-isomerase"/>
    <property type="match status" value="1"/>
</dbReference>
<comment type="caution">
    <text evidence="4">The sequence shown here is derived from an EMBL/GenBank/DDBJ whole genome shotgun (WGS) entry which is preliminary data.</text>
</comment>
<dbReference type="Proteomes" id="UP000565724">
    <property type="component" value="Unassembled WGS sequence"/>
</dbReference>
<feature type="compositionally biased region" description="Basic residues" evidence="3">
    <location>
        <begin position="115"/>
        <end position="124"/>
    </location>
</feature>
<dbReference type="PANTHER" id="PTHR31793">
    <property type="entry name" value="4-HYDROXYBENZOYL-COA THIOESTERASE FAMILY MEMBER"/>
    <property type="match status" value="1"/>
</dbReference>
<dbReference type="EMBL" id="JABMCI010000066">
    <property type="protein sequence ID" value="NUU18183.1"/>
    <property type="molecule type" value="Genomic_DNA"/>
</dbReference>
<feature type="region of interest" description="Disordered" evidence="3">
    <location>
        <begin position="1"/>
        <end position="124"/>
    </location>
</feature>
<feature type="compositionally biased region" description="Basic residues" evidence="3">
    <location>
        <begin position="16"/>
        <end position="31"/>
    </location>
</feature>
<dbReference type="Pfam" id="PF13279">
    <property type="entry name" value="4HBT_2"/>
    <property type="match status" value="1"/>
</dbReference>
<dbReference type="AlphaFoldDB" id="A0A7Y6A320"/>
<accession>A0A7Y6A320</accession>
<feature type="compositionally biased region" description="Basic residues" evidence="3">
    <location>
        <begin position="206"/>
        <end position="216"/>
    </location>
</feature>
<gene>
    <name evidence="4" type="ORF">HP550_13080</name>
</gene>
<sequence>MLHTPWGAGVGCRHVEPRRHRRRARTHRNPRRALVAVAAAEGRRARRGAAGVRRGPRDVHRGRPHRHGPPGDQAGRRPDLAVPLGGQPRRPALGGPLVARGAHSRAGGGRDARHGGRRAGGRCPHALRARPHHRRLLPWLPAARAGACPAAADHQGERHPAAVRRGGRGAGPPGAGRPAVRRGGGRARPRVPAGPGLGVVHVRGPDHRRRAQRRARPGGLRAGAAAVTGQYPHRAAFSTRWNDNDVYGHLNNTVYYEAMDTTINVWLMTSAGLDPSAGEPIGVCVSSSCEFTASAAFPEALEVGLRAGRLGTSSVTWELGILRAGELIAEGRFVHVFVDDATRRPVPIPAQIRAAIERDLIV</sequence>
<evidence type="ECO:0000313" key="5">
    <source>
        <dbReference type="Proteomes" id="UP000565724"/>
    </source>
</evidence>
<protein>
    <submittedName>
        <fullName evidence="4">Acyl-CoA thioesterase</fullName>
    </submittedName>
</protein>
<feature type="region of interest" description="Disordered" evidence="3">
    <location>
        <begin position="152"/>
        <end position="223"/>
    </location>
</feature>
<keyword evidence="5" id="KW-1185">Reference proteome</keyword>
<evidence type="ECO:0000256" key="1">
    <source>
        <dbReference type="ARBA" id="ARBA00005953"/>
    </source>
</evidence>
<dbReference type="GO" id="GO:0047617">
    <property type="term" value="F:fatty acyl-CoA hydrolase activity"/>
    <property type="evidence" value="ECO:0007669"/>
    <property type="project" value="TreeGrafter"/>
</dbReference>
<feature type="compositionally biased region" description="Basic residues" evidence="3">
    <location>
        <begin position="179"/>
        <end position="189"/>
    </location>
</feature>
<proteinExistence type="inferred from homology"/>
<keyword evidence="2" id="KW-0378">Hydrolase</keyword>
<dbReference type="CDD" id="cd00586">
    <property type="entry name" value="4HBT"/>
    <property type="match status" value="1"/>
</dbReference>
<reference evidence="4 5" key="1">
    <citation type="submission" date="2020-05" db="EMBL/GenBank/DDBJ databases">
        <title>Genome Sequencing of Type Strains.</title>
        <authorList>
            <person name="Lemaire J.F."/>
            <person name="Inderbitzin P."/>
            <person name="Gregorio O.A."/>
            <person name="Collins S.B."/>
            <person name="Wespe N."/>
            <person name="Knight-Connoni V."/>
        </authorList>
    </citation>
    <scope>NUCLEOTIDE SEQUENCE [LARGE SCALE GENOMIC DNA]</scope>
    <source>
        <strain evidence="4 5">ATCC 25174</strain>
    </source>
</reference>
<name>A0A7Y6A320_9CELL</name>
<feature type="compositionally biased region" description="Low complexity" evidence="3">
    <location>
        <begin position="190"/>
        <end position="200"/>
    </location>
</feature>
<evidence type="ECO:0000256" key="3">
    <source>
        <dbReference type="SAM" id="MobiDB-lite"/>
    </source>
</evidence>
<evidence type="ECO:0000313" key="4">
    <source>
        <dbReference type="EMBL" id="NUU18183.1"/>
    </source>
</evidence>
<dbReference type="InterPro" id="IPR029069">
    <property type="entry name" value="HotDog_dom_sf"/>
</dbReference>
<dbReference type="InterPro" id="IPR050563">
    <property type="entry name" value="4-hydroxybenzoyl-CoA_TE"/>
</dbReference>
<dbReference type="PANTHER" id="PTHR31793:SF27">
    <property type="entry name" value="NOVEL THIOESTERASE SUPERFAMILY DOMAIN AND SAPOSIN A-TYPE DOMAIN CONTAINING PROTEIN (0610012H03RIK)"/>
    <property type="match status" value="1"/>
</dbReference>